<sequence length="360" mass="38976">MKIKIGIIGCGNICDIYFQNLKKFANTEVAACADLVLERAQAKAAQYKIAKACTVKELLADPEIKIILNLTIPKAHAEIAFKAVAAGKSVYNEKPLTIDLADAKKLLALAKKKKVLVGCAPDTFMGAGLQTCRRLMDKGIIGKPVAATAFMMCHGHESWHPAPEFYYKRGGGPMLDMGPYYVTALVSLLGPVARVTSSSQIMFPTRTITSKPQYGKKIRVEVPTHAAGIMDFKQGAVATIITSFDVWPTQLPRIEIYGTKGTLRVPDPNTFDGPVTLITPDRKEKKIGLTHAYAANSRGLGVSDMARALVSGGKHRANGEMACHVLEVMHAFHAASAKGRHIRIQSICEKPAALTPRKGR</sequence>
<dbReference type="InterPro" id="IPR000683">
    <property type="entry name" value="Gfo/Idh/MocA-like_OxRdtase_N"/>
</dbReference>
<organism evidence="4 5">
    <name type="scientific">Candidatus Raymondbacteria bacterium RIFOXYD12_FULL_49_13</name>
    <dbReference type="NCBI Taxonomy" id="1817890"/>
    <lineage>
        <taxon>Bacteria</taxon>
        <taxon>Raymondiibacteriota</taxon>
    </lineage>
</organism>
<dbReference type="SUPFAM" id="SSF55347">
    <property type="entry name" value="Glyceraldehyde-3-phosphate dehydrogenase-like, C-terminal domain"/>
    <property type="match status" value="1"/>
</dbReference>
<dbReference type="GO" id="GO:0000166">
    <property type="term" value="F:nucleotide binding"/>
    <property type="evidence" value="ECO:0007669"/>
    <property type="project" value="InterPro"/>
</dbReference>
<keyword evidence="1" id="KW-0560">Oxidoreductase</keyword>
<dbReference type="Pfam" id="PF01408">
    <property type="entry name" value="GFO_IDH_MocA"/>
    <property type="match status" value="1"/>
</dbReference>
<feature type="domain" description="GFO/IDH/MocA-like oxidoreductase" evidence="3">
    <location>
        <begin position="130"/>
        <end position="264"/>
    </location>
</feature>
<dbReference type="AlphaFoldDB" id="A0A1F7FCK2"/>
<reference evidence="4 5" key="1">
    <citation type="journal article" date="2016" name="Nat. Commun.">
        <title>Thousands of microbial genomes shed light on interconnected biogeochemical processes in an aquifer system.</title>
        <authorList>
            <person name="Anantharaman K."/>
            <person name="Brown C.T."/>
            <person name="Hug L.A."/>
            <person name="Sharon I."/>
            <person name="Castelle C.J."/>
            <person name="Probst A.J."/>
            <person name="Thomas B.C."/>
            <person name="Singh A."/>
            <person name="Wilkins M.J."/>
            <person name="Karaoz U."/>
            <person name="Brodie E.L."/>
            <person name="Williams K.H."/>
            <person name="Hubbard S.S."/>
            <person name="Banfield J.F."/>
        </authorList>
    </citation>
    <scope>NUCLEOTIDE SEQUENCE [LARGE SCALE GENOMIC DNA]</scope>
</reference>
<dbReference type="InterPro" id="IPR036291">
    <property type="entry name" value="NAD(P)-bd_dom_sf"/>
</dbReference>
<dbReference type="Gene3D" id="3.30.360.10">
    <property type="entry name" value="Dihydrodipicolinate Reductase, domain 2"/>
    <property type="match status" value="1"/>
</dbReference>
<accession>A0A1F7FCK2</accession>
<dbReference type="SUPFAM" id="SSF51735">
    <property type="entry name" value="NAD(P)-binding Rossmann-fold domains"/>
    <property type="match status" value="1"/>
</dbReference>
<evidence type="ECO:0000256" key="1">
    <source>
        <dbReference type="ARBA" id="ARBA00023002"/>
    </source>
</evidence>
<comment type="caution">
    <text evidence="4">The sequence shown here is derived from an EMBL/GenBank/DDBJ whole genome shotgun (WGS) entry which is preliminary data.</text>
</comment>
<evidence type="ECO:0000313" key="4">
    <source>
        <dbReference type="EMBL" id="OGK04368.1"/>
    </source>
</evidence>
<evidence type="ECO:0000313" key="5">
    <source>
        <dbReference type="Proteomes" id="UP000179243"/>
    </source>
</evidence>
<dbReference type="Proteomes" id="UP000179243">
    <property type="component" value="Unassembled WGS sequence"/>
</dbReference>
<evidence type="ECO:0000259" key="3">
    <source>
        <dbReference type="Pfam" id="PF22725"/>
    </source>
</evidence>
<dbReference type="PANTHER" id="PTHR43818">
    <property type="entry name" value="BCDNA.GH03377"/>
    <property type="match status" value="1"/>
</dbReference>
<dbReference type="PANTHER" id="PTHR43818:SF11">
    <property type="entry name" value="BCDNA.GH03377"/>
    <property type="match status" value="1"/>
</dbReference>
<dbReference type="InterPro" id="IPR055170">
    <property type="entry name" value="GFO_IDH_MocA-like_dom"/>
</dbReference>
<evidence type="ECO:0000259" key="2">
    <source>
        <dbReference type="Pfam" id="PF01408"/>
    </source>
</evidence>
<name>A0A1F7FCK2_UNCRA</name>
<dbReference type="InterPro" id="IPR050463">
    <property type="entry name" value="Gfo/Idh/MocA_oxidrdct_glycsds"/>
</dbReference>
<dbReference type="GO" id="GO:0016491">
    <property type="term" value="F:oxidoreductase activity"/>
    <property type="evidence" value="ECO:0007669"/>
    <property type="project" value="UniProtKB-KW"/>
</dbReference>
<dbReference type="EMBL" id="MFYX01000073">
    <property type="protein sequence ID" value="OGK04368.1"/>
    <property type="molecule type" value="Genomic_DNA"/>
</dbReference>
<proteinExistence type="predicted"/>
<gene>
    <name evidence="4" type="ORF">A2519_18340</name>
</gene>
<protein>
    <submittedName>
        <fullName evidence="4">Oxidoreductase</fullName>
    </submittedName>
</protein>
<feature type="domain" description="Gfo/Idh/MocA-like oxidoreductase N-terminal" evidence="2">
    <location>
        <begin position="3"/>
        <end position="118"/>
    </location>
</feature>
<dbReference type="Gene3D" id="3.40.50.720">
    <property type="entry name" value="NAD(P)-binding Rossmann-like Domain"/>
    <property type="match status" value="1"/>
</dbReference>
<dbReference type="Pfam" id="PF22725">
    <property type="entry name" value="GFO_IDH_MocA_C3"/>
    <property type="match status" value="1"/>
</dbReference>